<dbReference type="GeneID" id="14869172"/>
<dbReference type="InterPro" id="IPR008615">
    <property type="entry name" value="FNIP"/>
</dbReference>
<protein>
    <submittedName>
        <fullName evidence="1">Uncharacterized protein</fullName>
    </submittedName>
</protein>
<accession>F4Q3Z9</accession>
<name>F4Q3Z9_CACFS</name>
<dbReference type="Proteomes" id="UP000007797">
    <property type="component" value="Unassembled WGS sequence"/>
</dbReference>
<proteinExistence type="predicted"/>
<keyword evidence="2" id="KW-1185">Reference proteome</keyword>
<dbReference type="Pfam" id="PF05725">
    <property type="entry name" value="FNIP"/>
    <property type="match status" value="1"/>
</dbReference>
<dbReference type="KEGG" id="dfa:DFA_07894"/>
<evidence type="ECO:0000313" key="2">
    <source>
        <dbReference type="Proteomes" id="UP000007797"/>
    </source>
</evidence>
<reference evidence="2" key="1">
    <citation type="journal article" date="2011" name="Genome Res.">
        <title>Phylogeny-wide analysis of social amoeba genomes highlights ancient origins for complex intercellular communication.</title>
        <authorList>
            <person name="Heidel A.J."/>
            <person name="Lawal H.M."/>
            <person name="Felder M."/>
            <person name="Schilde C."/>
            <person name="Helps N.R."/>
            <person name="Tunggal B."/>
            <person name="Rivero F."/>
            <person name="John U."/>
            <person name="Schleicher M."/>
            <person name="Eichinger L."/>
            <person name="Platzer M."/>
            <person name="Noegel A.A."/>
            <person name="Schaap P."/>
            <person name="Gloeckner G."/>
        </authorList>
    </citation>
    <scope>NUCLEOTIDE SEQUENCE [LARGE SCALE GENOMIC DNA]</scope>
    <source>
        <strain evidence="2">SH3</strain>
    </source>
</reference>
<sequence>MENIQIDQCLSFNSRPISDLIILNIIKYIDNNVDVICLLLSCKALYRLREKFEGICRDLYNNKSYHYNPNSTTASYHSNSTIPPLPSYPPLLVFFKHFQSFYDMGYYQDRFPLSKPRNICMKAFKNILVISLRHCFIEHYRNRCNIWDANIPNINVRTLEYCLIKGRNIVIPSSSHSIKELHLNFGHDERIEKELVLEDGTIPHGVQKLVLWYYHGPVTRDNIPDSVTELTLLENIKQVPRTAPFILPPNLKVLTWSPHNSVTTAAAAAATQIPPPPTLTTITSVDYATHQSHIHPFGEDIYHPRPPTTYVPTSLTTLALIMIKQDKRDIFSLNNIEIINNNQDIHQNSYDTKQLLLPYNITTLTCCTGLSNDSGGGTSIILIEKDTLVGGIVRLEKDKLKQQPLYLNLCGARTACHLSSVPWIKKTMI</sequence>
<dbReference type="RefSeq" id="XP_004355387.1">
    <property type="nucleotide sequence ID" value="XM_004355335.1"/>
</dbReference>
<gene>
    <name evidence="1" type="ORF">DFA_07894</name>
</gene>
<dbReference type="EMBL" id="GL883021">
    <property type="protein sequence ID" value="EGG16913.1"/>
    <property type="molecule type" value="Genomic_DNA"/>
</dbReference>
<evidence type="ECO:0000313" key="1">
    <source>
        <dbReference type="EMBL" id="EGG16913.1"/>
    </source>
</evidence>
<organism evidence="1 2">
    <name type="scientific">Cavenderia fasciculata</name>
    <name type="common">Slime mold</name>
    <name type="synonym">Dictyostelium fasciculatum</name>
    <dbReference type="NCBI Taxonomy" id="261658"/>
    <lineage>
        <taxon>Eukaryota</taxon>
        <taxon>Amoebozoa</taxon>
        <taxon>Evosea</taxon>
        <taxon>Eumycetozoa</taxon>
        <taxon>Dictyostelia</taxon>
        <taxon>Acytosteliales</taxon>
        <taxon>Cavenderiaceae</taxon>
        <taxon>Cavenderia</taxon>
    </lineage>
</organism>
<dbReference type="AlphaFoldDB" id="F4Q3Z9"/>